<organism evidence="2 3">
    <name type="scientific">Prorocentrum cordatum</name>
    <dbReference type="NCBI Taxonomy" id="2364126"/>
    <lineage>
        <taxon>Eukaryota</taxon>
        <taxon>Sar</taxon>
        <taxon>Alveolata</taxon>
        <taxon>Dinophyceae</taxon>
        <taxon>Prorocentrales</taxon>
        <taxon>Prorocentraceae</taxon>
        <taxon>Prorocentrum</taxon>
    </lineage>
</organism>
<keyword evidence="3" id="KW-1185">Reference proteome</keyword>
<proteinExistence type="predicted"/>
<accession>A0ABN9UUS3</accession>
<gene>
    <name evidence="2" type="ORF">PCOR1329_LOCUS51291</name>
</gene>
<sequence length="311" mass="34387">MDVHGDGEQNRRRGEPVAVREILQRAPAERPGRPADRPSDVPVPASQRLPRRRGGRGRRRPAVLREDRRGDGRVSVEPATGPGYVEVGDGGTSSIEMKSNADGSVSLTSGDDFLCSAERRVTVLTCETRKSNVESWPMQGVGATMTIHNVCFNKTWYGFKTKVDAYHERVMELTAGGQPEQLVVLVDNSDMAFGGCTYDDLLDRYDKISSLVNVPVIAGADNKLFPTTDWPYHTFEERRGRIMRAFGMTAGKFCKYTDCAGVPAEVREQRLPRGATERPAAPAEMHAEERVGGLRQDRLRRPAGPARLHVL</sequence>
<feature type="region of interest" description="Disordered" evidence="1">
    <location>
        <begin position="270"/>
        <end position="311"/>
    </location>
</feature>
<evidence type="ECO:0000256" key="1">
    <source>
        <dbReference type="SAM" id="MobiDB-lite"/>
    </source>
</evidence>
<dbReference type="Proteomes" id="UP001189429">
    <property type="component" value="Unassembled WGS sequence"/>
</dbReference>
<feature type="compositionally biased region" description="Basic and acidic residues" evidence="1">
    <location>
        <begin position="27"/>
        <end position="39"/>
    </location>
</feature>
<feature type="region of interest" description="Disordered" evidence="1">
    <location>
        <begin position="1"/>
        <end position="84"/>
    </location>
</feature>
<evidence type="ECO:0000313" key="3">
    <source>
        <dbReference type="Proteomes" id="UP001189429"/>
    </source>
</evidence>
<feature type="compositionally biased region" description="Basic and acidic residues" evidence="1">
    <location>
        <begin position="1"/>
        <end position="15"/>
    </location>
</feature>
<feature type="compositionally biased region" description="Basic and acidic residues" evidence="1">
    <location>
        <begin position="63"/>
        <end position="74"/>
    </location>
</feature>
<dbReference type="EMBL" id="CAUYUJ010016220">
    <property type="protein sequence ID" value="CAK0863018.1"/>
    <property type="molecule type" value="Genomic_DNA"/>
</dbReference>
<name>A0ABN9UUS3_9DINO</name>
<feature type="compositionally biased region" description="Basic residues" evidence="1">
    <location>
        <begin position="49"/>
        <end position="62"/>
    </location>
</feature>
<feature type="compositionally biased region" description="Basic and acidic residues" evidence="1">
    <location>
        <begin position="285"/>
        <end position="300"/>
    </location>
</feature>
<reference evidence="2" key="1">
    <citation type="submission" date="2023-10" db="EMBL/GenBank/DDBJ databases">
        <authorList>
            <person name="Chen Y."/>
            <person name="Shah S."/>
            <person name="Dougan E. K."/>
            <person name="Thang M."/>
            <person name="Chan C."/>
        </authorList>
    </citation>
    <scope>NUCLEOTIDE SEQUENCE [LARGE SCALE GENOMIC DNA]</scope>
</reference>
<evidence type="ECO:0000313" key="2">
    <source>
        <dbReference type="EMBL" id="CAK0863018.1"/>
    </source>
</evidence>
<protein>
    <submittedName>
        <fullName evidence="2">Uncharacterized protein</fullName>
    </submittedName>
</protein>
<comment type="caution">
    <text evidence="2">The sequence shown here is derived from an EMBL/GenBank/DDBJ whole genome shotgun (WGS) entry which is preliminary data.</text>
</comment>